<evidence type="ECO:0000259" key="2">
    <source>
        <dbReference type="Pfam" id="PF20253"/>
    </source>
</evidence>
<dbReference type="PANTHER" id="PTHR38795">
    <property type="entry name" value="DUF6604 DOMAIN-CONTAINING PROTEIN"/>
    <property type="match status" value="1"/>
</dbReference>
<protein>
    <recommendedName>
        <fullName evidence="2">DUF6604 domain-containing protein</fullName>
    </recommendedName>
</protein>
<organism evidence="3 4">
    <name type="scientific">Pseudomassariella vexata</name>
    <dbReference type="NCBI Taxonomy" id="1141098"/>
    <lineage>
        <taxon>Eukaryota</taxon>
        <taxon>Fungi</taxon>
        <taxon>Dikarya</taxon>
        <taxon>Ascomycota</taxon>
        <taxon>Pezizomycotina</taxon>
        <taxon>Sordariomycetes</taxon>
        <taxon>Xylariomycetidae</taxon>
        <taxon>Amphisphaeriales</taxon>
        <taxon>Pseudomassariaceae</taxon>
        <taxon>Pseudomassariella</taxon>
    </lineage>
</organism>
<dbReference type="InterPro" id="IPR046539">
    <property type="entry name" value="DUF6604"/>
</dbReference>
<feature type="region of interest" description="Disordered" evidence="1">
    <location>
        <begin position="31"/>
        <end position="76"/>
    </location>
</feature>
<gene>
    <name evidence="3" type="ORF">BCR38DRAFT_329289</name>
</gene>
<dbReference type="GeneID" id="63771080"/>
<dbReference type="RefSeq" id="XP_040721435.1">
    <property type="nucleotide sequence ID" value="XM_040854868.1"/>
</dbReference>
<evidence type="ECO:0000256" key="1">
    <source>
        <dbReference type="SAM" id="MobiDB-lite"/>
    </source>
</evidence>
<proteinExistence type="predicted"/>
<dbReference type="OrthoDB" id="5238236at2759"/>
<evidence type="ECO:0000313" key="3">
    <source>
        <dbReference type="EMBL" id="ORY71843.1"/>
    </source>
</evidence>
<dbReference type="PANTHER" id="PTHR38795:SF1">
    <property type="entry name" value="DUF6604 DOMAIN-CONTAINING PROTEIN"/>
    <property type="match status" value="1"/>
</dbReference>
<dbReference type="InParanoid" id="A0A1Y2EJV5"/>
<dbReference type="AlphaFoldDB" id="A0A1Y2EJV5"/>
<feature type="domain" description="DUF6604" evidence="2">
    <location>
        <begin position="11"/>
        <end position="287"/>
    </location>
</feature>
<name>A0A1Y2EJV5_9PEZI</name>
<dbReference type="EMBL" id="MCFJ01000001">
    <property type="protein sequence ID" value="ORY71843.1"/>
    <property type="molecule type" value="Genomic_DNA"/>
</dbReference>
<comment type="caution">
    <text evidence="3">The sequence shown here is derived from an EMBL/GenBank/DDBJ whole genome shotgun (WGS) entry which is preliminary data.</text>
</comment>
<dbReference type="Pfam" id="PF20253">
    <property type="entry name" value="DUF6604"/>
    <property type="match status" value="1"/>
</dbReference>
<accession>A0A1Y2EJV5</accession>
<dbReference type="STRING" id="1141098.A0A1Y2EJV5"/>
<feature type="compositionally biased region" description="Basic residues" evidence="1">
    <location>
        <begin position="43"/>
        <end position="63"/>
    </location>
</feature>
<reference evidence="3 4" key="1">
    <citation type="submission" date="2016-07" db="EMBL/GenBank/DDBJ databases">
        <title>Pervasive Adenine N6-methylation of Active Genes in Fungi.</title>
        <authorList>
            <consortium name="DOE Joint Genome Institute"/>
            <person name="Mondo S.J."/>
            <person name="Dannebaum R.O."/>
            <person name="Kuo R.C."/>
            <person name="Labutti K."/>
            <person name="Haridas S."/>
            <person name="Kuo A."/>
            <person name="Salamov A."/>
            <person name="Ahrendt S.R."/>
            <person name="Lipzen A."/>
            <person name="Sullivan W."/>
            <person name="Andreopoulos W.B."/>
            <person name="Clum A."/>
            <person name="Lindquist E."/>
            <person name="Daum C."/>
            <person name="Ramamoorthy G.K."/>
            <person name="Gryganskyi A."/>
            <person name="Culley D."/>
            <person name="Magnuson J.K."/>
            <person name="James T.Y."/>
            <person name="O'Malley M.A."/>
            <person name="Stajich J.E."/>
            <person name="Spatafora J.W."/>
            <person name="Visel A."/>
            <person name="Grigoriev I.V."/>
        </authorList>
    </citation>
    <scope>NUCLEOTIDE SEQUENCE [LARGE SCALE GENOMIC DNA]</scope>
    <source>
        <strain evidence="3 4">CBS 129021</strain>
    </source>
</reference>
<dbReference type="Proteomes" id="UP000193689">
    <property type="component" value="Unassembled WGS sequence"/>
</dbReference>
<evidence type="ECO:0000313" key="4">
    <source>
        <dbReference type="Proteomes" id="UP000193689"/>
    </source>
</evidence>
<keyword evidence="4" id="KW-1185">Reference proteome</keyword>
<sequence length="880" mass="100258">MQPDELGTVYKQYKADTNYLAGWLASTARAHGYGRKSQSSKPHVNKNHKKHKKHKKRKGRSKGRALPEVNMAEETQAPSKEHIIDVKDFVPLAEYVVAINTKPAVSVPETIVIVTRRVIKVRKDFGSQLRERGYKLDEDSDRRHAHFVTILEDVLRILRLKVASRQQAKVNTSSDTNQAGGNPIEGFVHLSVDEPSQEFLDAPDFVHPEIVHENGSKYEAKLQSTRDEALFALQTVMADVDEIRRFVLFEWTKIASSQSPTSQSISVASIMTDTAIGIARHLVEEIDPLLEEHGGWLELLKELYVCESRQSLQDDSFSPFAGRENRGIILCFPECERTLILAWDILKAHRNGFARKDVYIINNNVLEHPEWQTGAEDFEVAYDLVGSFMLGLKRIALNGRKWPLVIDEFVRGLVEIFRTREIPFFSLLATQLFIDINRTMGSKFSVPFDNMIRETGVIRDTIEQYLEFQQSRPWAGLSNQAEASLHKLRKDLQELASMGSDETPNPNPVSNASTPGFHLLLRSSPVLCGLLSSTAHVLMHQIGFHIAELGGMVTLAVHLYNAVRQEGLLKAPWVDLDTCINLLQYPSLFVGGEPPKDPNTYFQRLLLQVGVSASEFSRGARKFEDMELSSKGTRRWHPVAPIHQVFRNRYTRNDQPRWTAEYIKTVIDHDHWTAPKDLGINAKRTASQEIPGMVCRMSAATFREKQKLIKRQKRNKEKAEPLPLTTLLEMLERTLYFEKIEACFSYLKMHQQAWTLLENFKRACDPWVAQIPRLNYGAEELDFLFPVLALLRHIRAPGCHAMLVANVINEFNASPESSKARQYLLDSLGIYGRLEYGPQVGRGAFQVILTIEQRIPEVSDADGERWRRWWDTGVYSPKTT</sequence>